<protein>
    <recommendedName>
        <fullName evidence="9">Ribosomal RNA-processing protein 43</fullName>
    </recommendedName>
</protein>
<evidence type="ECO:0000256" key="6">
    <source>
        <dbReference type="ARBA" id="ARBA00022835"/>
    </source>
</evidence>
<dbReference type="Pfam" id="PF03725">
    <property type="entry name" value="RNase_PH_C"/>
    <property type="match status" value="1"/>
</dbReference>
<dbReference type="InterPro" id="IPR033196">
    <property type="entry name" value="Rrp43"/>
</dbReference>
<keyword evidence="7" id="KW-0694">RNA-binding</keyword>
<dbReference type="InterPro" id="IPR050590">
    <property type="entry name" value="Exosome_comp_Rrp42_subfam"/>
</dbReference>
<dbReference type="GO" id="GO:0000176">
    <property type="term" value="C:nuclear exosome (RNase complex)"/>
    <property type="evidence" value="ECO:0007669"/>
    <property type="project" value="TreeGrafter"/>
</dbReference>
<gene>
    <name evidence="12" type="ORF">Pmani_037033</name>
</gene>
<organism evidence="12 13">
    <name type="scientific">Petrolisthes manimaculis</name>
    <dbReference type="NCBI Taxonomy" id="1843537"/>
    <lineage>
        <taxon>Eukaryota</taxon>
        <taxon>Metazoa</taxon>
        <taxon>Ecdysozoa</taxon>
        <taxon>Arthropoda</taxon>
        <taxon>Crustacea</taxon>
        <taxon>Multicrustacea</taxon>
        <taxon>Malacostraca</taxon>
        <taxon>Eumalacostraca</taxon>
        <taxon>Eucarida</taxon>
        <taxon>Decapoda</taxon>
        <taxon>Pleocyemata</taxon>
        <taxon>Anomura</taxon>
        <taxon>Galatheoidea</taxon>
        <taxon>Porcellanidae</taxon>
        <taxon>Petrolisthes</taxon>
    </lineage>
</organism>
<comment type="subcellular location">
    <subcellularLocation>
        <location evidence="1">Cytoplasm</location>
    </subcellularLocation>
    <subcellularLocation>
        <location evidence="2">Nucleus</location>
        <location evidence="2">Nucleolus</location>
    </subcellularLocation>
</comment>
<dbReference type="GO" id="GO:0034473">
    <property type="term" value="P:U1 snRNA 3'-end processing"/>
    <property type="evidence" value="ECO:0007669"/>
    <property type="project" value="TreeGrafter"/>
</dbReference>
<evidence type="ECO:0000259" key="10">
    <source>
        <dbReference type="Pfam" id="PF01138"/>
    </source>
</evidence>
<keyword evidence="8" id="KW-0539">Nucleus</keyword>
<feature type="domain" description="Exoribonuclease phosphorolytic" evidence="11">
    <location>
        <begin position="195"/>
        <end position="259"/>
    </location>
</feature>
<dbReference type="InterPro" id="IPR001247">
    <property type="entry name" value="ExoRNase_PH_dom1"/>
</dbReference>
<proteinExistence type="inferred from homology"/>
<dbReference type="GO" id="GO:0034475">
    <property type="term" value="P:U4 snRNA 3'-end processing"/>
    <property type="evidence" value="ECO:0007669"/>
    <property type="project" value="TreeGrafter"/>
</dbReference>
<evidence type="ECO:0000313" key="13">
    <source>
        <dbReference type="Proteomes" id="UP001292094"/>
    </source>
</evidence>
<accession>A0AAE1TLV4</accession>
<dbReference type="PANTHER" id="PTHR11097:SF9">
    <property type="entry name" value="EXOSOME COMPLEX COMPONENT RRP43"/>
    <property type="match status" value="1"/>
</dbReference>
<sequence>MTTLEVWKTFEPDNYYKTFLDSNKRPDGRSLLKFRPVVVKTGTVSTAEGSATVRFGHTTVVCGVKAEIATPTLNNPHQGFVVPNVELHPCCSPNFTSGLPGIQAMELSQFIQSVLTSAGVLDLADLCVVPSKYSWCLYCDVVCINYDGNVYDAALVAVMAALQDVKLPKLTYDEENDKATVALQRTLPLSIKSRPISSTFTLYSDTIQLADPTAEDESQGSGVTTVVVREDGSLCYLHKPGGRAVPTTTLDSLLLLAAKRVKKINDVIAKAGQDVD</sequence>
<comment type="similarity">
    <text evidence="3">Belongs to the RNase PH family.</text>
</comment>
<evidence type="ECO:0000256" key="7">
    <source>
        <dbReference type="ARBA" id="ARBA00022884"/>
    </source>
</evidence>
<dbReference type="InterPro" id="IPR020568">
    <property type="entry name" value="Ribosomal_Su5_D2-typ_SF"/>
</dbReference>
<dbReference type="GO" id="GO:0000177">
    <property type="term" value="C:cytoplasmic exosome (RNase complex)"/>
    <property type="evidence" value="ECO:0007669"/>
    <property type="project" value="TreeGrafter"/>
</dbReference>
<name>A0AAE1TLV4_9EUCA</name>
<dbReference type="EMBL" id="JAWZYT010005627">
    <property type="protein sequence ID" value="KAK4290042.1"/>
    <property type="molecule type" value="Genomic_DNA"/>
</dbReference>
<feature type="domain" description="Exoribonuclease phosphorolytic" evidence="10">
    <location>
        <begin position="34"/>
        <end position="168"/>
    </location>
</feature>
<dbReference type="GO" id="GO:0071028">
    <property type="term" value="P:nuclear mRNA surveillance"/>
    <property type="evidence" value="ECO:0007669"/>
    <property type="project" value="TreeGrafter"/>
</dbReference>
<dbReference type="GO" id="GO:0071038">
    <property type="term" value="P:TRAMP-dependent tRNA surveillance pathway"/>
    <property type="evidence" value="ECO:0007669"/>
    <property type="project" value="TreeGrafter"/>
</dbReference>
<evidence type="ECO:0000256" key="3">
    <source>
        <dbReference type="ARBA" id="ARBA00006678"/>
    </source>
</evidence>
<dbReference type="GO" id="GO:0035925">
    <property type="term" value="F:mRNA 3'-UTR AU-rich region binding"/>
    <property type="evidence" value="ECO:0007669"/>
    <property type="project" value="TreeGrafter"/>
</dbReference>
<dbReference type="AlphaFoldDB" id="A0AAE1TLV4"/>
<reference evidence="12" key="1">
    <citation type="submission" date="2023-11" db="EMBL/GenBank/DDBJ databases">
        <title>Genome assemblies of two species of porcelain crab, Petrolisthes cinctipes and Petrolisthes manimaculis (Anomura: Porcellanidae).</title>
        <authorList>
            <person name="Angst P."/>
        </authorList>
    </citation>
    <scope>NUCLEOTIDE SEQUENCE</scope>
    <source>
        <strain evidence="12">PB745_02</strain>
        <tissue evidence="12">Gill</tissue>
    </source>
</reference>
<keyword evidence="13" id="KW-1185">Reference proteome</keyword>
<dbReference type="GO" id="GO:0071035">
    <property type="term" value="P:nuclear polyadenylation-dependent rRNA catabolic process"/>
    <property type="evidence" value="ECO:0007669"/>
    <property type="project" value="TreeGrafter"/>
</dbReference>
<dbReference type="InterPro" id="IPR015847">
    <property type="entry name" value="ExoRNase_PH_dom2"/>
</dbReference>
<keyword evidence="5" id="KW-0698">rRNA processing</keyword>
<evidence type="ECO:0000256" key="8">
    <source>
        <dbReference type="ARBA" id="ARBA00023242"/>
    </source>
</evidence>
<dbReference type="CDD" id="cd11369">
    <property type="entry name" value="RNase_PH_RRP43"/>
    <property type="match status" value="1"/>
</dbReference>
<dbReference type="GO" id="GO:0005730">
    <property type="term" value="C:nucleolus"/>
    <property type="evidence" value="ECO:0007669"/>
    <property type="project" value="UniProtKB-SubCell"/>
</dbReference>
<dbReference type="GO" id="GO:0016075">
    <property type="term" value="P:rRNA catabolic process"/>
    <property type="evidence" value="ECO:0007669"/>
    <property type="project" value="TreeGrafter"/>
</dbReference>
<dbReference type="FunFam" id="3.30.230.70:FF:000017">
    <property type="entry name" value="Exosome complex component Rrp42"/>
    <property type="match status" value="1"/>
</dbReference>
<evidence type="ECO:0000256" key="2">
    <source>
        <dbReference type="ARBA" id="ARBA00004604"/>
    </source>
</evidence>
<dbReference type="SUPFAM" id="SSF54211">
    <property type="entry name" value="Ribosomal protein S5 domain 2-like"/>
    <property type="match status" value="1"/>
</dbReference>
<keyword evidence="4" id="KW-0963">Cytoplasm</keyword>
<dbReference type="Gene3D" id="3.30.230.70">
    <property type="entry name" value="GHMP Kinase, N-terminal domain"/>
    <property type="match status" value="1"/>
</dbReference>
<comment type="caution">
    <text evidence="12">The sequence shown here is derived from an EMBL/GenBank/DDBJ whole genome shotgun (WGS) entry which is preliminary data.</text>
</comment>
<evidence type="ECO:0000256" key="4">
    <source>
        <dbReference type="ARBA" id="ARBA00022490"/>
    </source>
</evidence>
<evidence type="ECO:0000256" key="9">
    <source>
        <dbReference type="ARBA" id="ARBA00030617"/>
    </source>
</evidence>
<dbReference type="Proteomes" id="UP001292094">
    <property type="component" value="Unassembled WGS sequence"/>
</dbReference>
<dbReference type="SUPFAM" id="SSF55666">
    <property type="entry name" value="Ribonuclease PH domain 2-like"/>
    <property type="match status" value="1"/>
</dbReference>
<keyword evidence="6" id="KW-0271">Exosome</keyword>
<evidence type="ECO:0000313" key="12">
    <source>
        <dbReference type="EMBL" id="KAK4290042.1"/>
    </source>
</evidence>
<dbReference type="PANTHER" id="PTHR11097">
    <property type="entry name" value="EXOSOME COMPLEX EXONUCLEASE RIBOSOMAL RNA PROCESSING PROTEIN"/>
    <property type="match status" value="1"/>
</dbReference>
<dbReference type="InterPro" id="IPR027408">
    <property type="entry name" value="PNPase/RNase_PH_dom_sf"/>
</dbReference>
<dbReference type="GO" id="GO:0034476">
    <property type="term" value="P:U5 snRNA 3'-end processing"/>
    <property type="evidence" value="ECO:0007669"/>
    <property type="project" value="TreeGrafter"/>
</dbReference>
<dbReference type="Pfam" id="PF01138">
    <property type="entry name" value="RNase_PH"/>
    <property type="match status" value="1"/>
</dbReference>
<dbReference type="InterPro" id="IPR036345">
    <property type="entry name" value="ExoRNase_PH_dom2_sf"/>
</dbReference>
<dbReference type="GO" id="GO:0000467">
    <property type="term" value="P:exonucleolytic trimming to generate mature 3'-end of 5.8S rRNA from tricistronic rRNA transcript (SSU-rRNA, 5.8S rRNA, LSU-rRNA)"/>
    <property type="evidence" value="ECO:0007669"/>
    <property type="project" value="TreeGrafter"/>
</dbReference>
<evidence type="ECO:0000256" key="1">
    <source>
        <dbReference type="ARBA" id="ARBA00004496"/>
    </source>
</evidence>
<evidence type="ECO:0000259" key="11">
    <source>
        <dbReference type="Pfam" id="PF03725"/>
    </source>
</evidence>
<evidence type="ECO:0000256" key="5">
    <source>
        <dbReference type="ARBA" id="ARBA00022552"/>
    </source>
</evidence>